<dbReference type="AlphaFoldDB" id="A0A0A2VEP9"/>
<dbReference type="Proteomes" id="UP000030106">
    <property type="component" value="Unassembled WGS sequence"/>
</dbReference>
<name>A0A0A2VEP9_BEABA</name>
<keyword evidence="1" id="KW-0732">Signal</keyword>
<dbReference type="EMBL" id="ANFO01000827">
    <property type="protein sequence ID" value="KGQ06341.1"/>
    <property type="molecule type" value="Genomic_DNA"/>
</dbReference>
<organism evidence="2 3">
    <name type="scientific">Beauveria bassiana D1-5</name>
    <dbReference type="NCBI Taxonomy" id="1245745"/>
    <lineage>
        <taxon>Eukaryota</taxon>
        <taxon>Fungi</taxon>
        <taxon>Dikarya</taxon>
        <taxon>Ascomycota</taxon>
        <taxon>Pezizomycotina</taxon>
        <taxon>Sordariomycetes</taxon>
        <taxon>Hypocreomycetidae</taxon>
        <taxon>Hypocreales</taxon>
        <taxon>Cordycipitaceae</taxon>
        <taxon>Beauveria</taxon>
    </lineage>
</organism>
<evidence type="ECO:0000256" key="1">
    <source>
        <dbReference type="SAM" id="SignalP"/>
    </source>
</evidence>
<protein>
    <submittedName>
        <fullName evidence="2">Uncharacterized protein</fullName>
    </submittedName>
</protein>
<sequence>MKLSSAVFFFTAIVPWASAQSGCVNQASPRLGIGNYCWCSSNRKCYSSGVKDGQLVCEPVGRRIPCP</sequence>
<accession>A0A0A2VEP9</accession>
<gene>
    <name evidence="2" type="ORF">BBAD15_g8338</name>
</gene>
<feature type="signal peptide" evidence="1">
    <location>
        <begin position="1"/>
        <end position="19"/>
    </location>
</feature>
<feature type="chain" id="PRO_5002006821" evidence="1">
    <location>
        <begin position="20"/>
        <end position="67"/>
    </location>
</feature>
<proteinExistence type="predicted"/>
<comment type="caution">
    <text evidence="2">The sequence shown here is derived from an EMBL/GenBank/DDBJ whole genome shotgun (WGS) entry which is preliminary data.</text>
</comment>
<evidence type="ECO:0000313" key="3">
    <source>
        <dbReference type="Proteomes" id="UP000030106"/>
    </source>
</evidence>
<dbReference type="HOGENOM" id="CLU_2867850_0_0_1"/>
<evidence type="ECO:0000313" key="2">
    <source>
        <dbReference type="EMBL" id="KGQ06341.1"/>
    </source>
</evidence>
<dbReference type="OrthoDB" id="5138463at2759"/>
<reference evidence="2 3" key="1">
    <citation type="submission" date="2012-10" db="EMBL/GenBank/DDBJ databases">
        <title>Genome sequencing and analysis of entomopathogenic fungi Beauveria bassiana D1-5.</title>
        <authorList>
            <person name="Li Q."/>
            <person name="Wang L."/>
            <person name="Zhang Z."/>
            <person name="Wang Q."/>
            <person name="Ren J."/>
            <person name="Wang M."/>
            <person name="Xu W."/>
            <person name="Wang J."/>
            <person name="Lu Y."/>
            <person name="Du Q."/>
            <person name="Sun Z."/>
        </authorList>
    </citation>
    <scope>NUCLEOTIDE SEQUENCE [LARGE SCALE GENOMIC DNA]</scope>
    <source>
        <strain evidence="2 3">D1-5</strain>
    </source>
</reference>